<dbReference type="InParanoid" id="A0A804HYA5"/>
<accession>A0A804HYA5</accession>
<reference evidence="1" key="1">
    <citation type="submission" date="2021-05" db="UniProtKB">
        <authorList>
            <consortium name="EnsemblPlants"/>
        </authorList>
    </citation>
    <scope>IDENTIFICATION</scope>
    <source>
        <strain evidence="1">subsp. malaccensis</strain>
    </source>
</reference>
<protein>
    <submittedName>
        <fullName evidence="1">Uncharacterized protein</fullName>
    </submittedName>
</protein>
<dbReference type="Proteomes" id="UP000012960">
    <property type="component" value="Unplaced"/>
</dbReference>
<sequence>MEACAQNHQTSCQ</sequence>
<organism evidence="1 2">
    <name type="scientific">Musa acuminata subsp. malaccensis</name>
    <name type="common">Wild banana</name>
    <name type="synonym">Musa malaccensis</name>
    <dbReference type="NCBI Taxonomy" id="214687"/>
    <lineage>
        <taxon>Eukaryota</taxon>
        <taxon>Viridiplantae</taxon>
        <taxon>Streptophyta</taxon>
        <taxon>Embryophyta</taxon>
        <taxon>Tracheophyta</taxon>
        <taxon>Spermatophyta</taxon>
        <taxon>Magnoliopsida</taxon>
        <taxon>Liliopsida</taxon>
        <taxon>Zingiberales</taxon>
        <taxon>Musaceae</taxon>
        <taxon>Musa</taxon>
    </lineage>
</organism>
<evidence type="ECO:0000313" key="2">
    <source>
        <dbReference type="Proteomes" id="UP000012960"/>
    </source>
</evidence>
<proteinExistence type="predicted"/>
<evidence type="ECO:0000313" key="1">
    <source>
        <dbReference type="EnsemblPlants" id="Ma02_p01880.1"/>
    </source>
</evidence>
<name>A0A804HYA5_MUSAM</name>
<dbReference type="EnsemblPlants" id="Ma02_t01880.1">
    <property type="protein sequence ID" value="Ma02_p01880.1"/>
    <property type="gene ID" value="Ma02_g01880"/>
</dbReference>
<dbReference type="Gramene" id="Ma02_t01880.1">
    <property type="protein sequence ID" value="Ma02_p01880.1"/>
    <property type="gene ID" value="Ma02_g01880"/>
</dbReference>
<keyword evidence="2" id="KW-1185">Reference proteome</keyword>